<dbReference type="PANTHER" id="PTHR31184:SF2">
    <property type="entry name" value="HUNTINGTIN-INTERACTING PROTEIN K"/>
    <property type="match status" value="1"/>
</dbReference>
<dbReference type="PANTHER" id="PTHR31184">
    <property type="entry name" value="HUNTINGTIN-INTERACTING PROTEIN K FAMILY MEMBER"/>
    <property type="match status" value="1"/>
</dbReference>
<organism evidence="3 4">
    <name type="scientific">Monascus purpureus</name>
    <name type="common">Red mold</name>
    <name type="synonym">Monascus anka</name>
    <dbReference type="NCBI Taxonomy" id="5098"/>
    <lineage>
        <taxon>Eukaryota</taxon>
        <taxon>Fungi</taxon>
        <taxon>Dikarya</taxon>
        <taxon>Ascomycota</taxon>
        <taxon>Pezizomycotina</taxon>
        <taxon>Eurotiomycetes</taxon>
        <taxon>Eurotiomycetidae</taxon>
        <taxon>Eurotiales</taxon>
        <taxon>Aspergillaceae</taxon>
        <taxon>Monascus</taxon>
    </lineage>
</organism>
<evidence type="ECO:0000256" key="1">
    <source>
        <dbReference type="SAM" id="MobiDB-lite"/>
    </source>
</evidence>
<dbReference type="EMBL" id="VIFY01000105">
    <property type="protein sequence ID" value="TQB70506.1"/>
    <property type="molecule type" value="Genomic_DNA"/>
</dbReference>
<reference evidence="3 4" key="1">
    <citation type="submission" date="2019-06" db="EMBL/GenBank/DDBJ databases">
        <title>Wine fermentation using esterase from Monascus purpureus.</title>
        <authorList>
            <person name="Geng C."/>
            <person name="Zhang Y."/>
        </authorList>
    </citation>
    <scope>NUCLEOTIDE SEQUENCE [LARGE SCALE GENOMIC DNA]</scope>
    <source>
        <strain evidence="3">HQ1</strain>
    </source>
</reference>
<dbReference type="AlphaFoldDB" id="A0A507QPY1"/>
<feature type="compositionally biased region" description="Polar residues" evidence="1">
    <location>
        <begin position="31"/>
        <end position="40"/>
    </location>
</feature>
<proteinExistence type="predicted"/>
<protein>
    <recommendedName>
        <fullName evidence="2">Nascent polypeptide-associated complex subunit alpha-like UBA domain-containing protein</fullName>
    </recommendedName>
</protein>
<comment type="caution">
    <text evidence="3">The sequence shown here is derived from an EMBL/GenBank/DDBJ whole genome shotgun (WGS) entry which is preliminary data.</text>
</comment>
<sequence length="124" mass="12806">MSDDIPSATNEPQPQPPKSKEDQKAAAALESLNTVTTDMSGDQPGAVASSSSTDREVLGEAMSRLEISGGQDGKKATVKVAAEDVGLLVDQLDLNKIKATELLKANEGDVQKAIKAFISPAVGA</sequence>
<evidence type="ECO:0000259" key="2">
    <source>
        <dbReference type="Pfam" id="PF19026"/>
    </source>
</evidence>
<dbReference type="OrthoDB" id="285219at2759"/>
<evidence type="ECO:0000313" key="4">
    <source>
        <dbReference type="Proteomes" id="UP000319663"/>
    </source>
</evidence>
<dbReference type="InterPro" id="IPR038922">
    <property type="entry name" value="HYPK_UBA"/>
</dbReference>
<dbReference type="InterPro" id="IPR044034">
    <property type="entry name" value="NAC-like_UBA"/>
</dbReference>
<dbReference type="GO" id="GO:0050821">
    <property type="term" value="P:protein stabilization"/>
    <property type="evidence" value="ECO:0007669"/>
    <property type="project" value="TreeGrafter"/>
</dbReference>
<name>A0A507QPY1_MONPU</name>
<dbReference type="CDD" id="cd14361">
    <property type="entry name" value="UBA_HYPK"/>
    <property type="match status" value="1"/>
</dbReference>
<evidence type="ECO:0000313" key="3">
    <source>
        <dbReference type="EMBL" id="TQB70506.1"/>
    </source>
</evidence>
<dbReference type="GO" id="GO:0043066">
    <property type="term" value="P:negative regulation of apoptotic process"/>
    <property type="evidence" value="ECO:0007669"/>
    <property type="project" value="TreeGrafter"/>
</dbReference>
<feature type="domain" description="Nascent polypeptide-associated complex subunit alpha-like UBA" evidence="2">
    <location>
        <begin position="78"/>
        <end position="118"/>
    </location>
</feature>
<keyword evidence="4" id="KW-1185">Reference proteome</keyword>
<dbReference type="STRING" id="5098.A0A507QPY1"/>
<dbReference type="Proteomes" id="UP000319663">
    <property type="component" value="Unassembled WGS sequence"/>
</dbReference>
<accession>A0A507QPY1</accession>
<gene>
    <name evidence="3" type="ORF">MPDQ_000379</name>
</gene>
<dbReference type="InterPro" id="IPR052617">
    <property type="entry name" value="Huntingtin-int_K"/>
</dbReference>
<dbReference type="Pfam" id="PF19026">
    <property type="entry name" value="UBA_HYPK"/>
    <property type="match status" value="1"/>
</dbReference>
<feature type="region of interest" description="Disordered" evidence="1">
    <location>
        <begin position="1"/>
        <end position="57"/>
    </location>
</feature>